<organism evidence="4 5">
    <name type="scientific">Engelhardtia mirabilis</name>
    <dbReference type="NCBI Taxonomy" id="2528011"/>
    <lineage>
        <taxon>Bacteria</taxon>
        <taxon>Pseudomonadati</taxon>
        <taxon>Planctomycetota</taxon>
        <taxon>Planctomycetia</taxon>
        <taxon>Planctomycetia incertae sedis</taxon>
        <taxon>Engelhardtia</taxon>
    </lineage>
</organism>
<dbReference type="Gene3D" id="2.130.10.130">
    <property type="entry name" value="Integrin alpha, N-terminal"/>
    <property type="match status" value="1"/>
</dbReference>
<dbReference type="InterPro" id="IPR028994">
    <property type="entry name" value="Integrin_alpha_N"/>
</dbReference>
<sequence length="923" mass="98303" precursor="true">MAKFSRSAACPALAAFTLLAASGLGQAQTVVVTTPPPGSQTSLVSAEVEGLVVGLPGPAPVSSVFVRTRYPNGTSNPPMAKDGAYTPGVLGWEYDLDWNELTGLGTWKGRCQWLASGTNFMDVYLPTDTFGSPSYTQSLVFQGAGINVSDVIAAIHPVQRTVDVVRADGSDGAIEFLMDVFNTTQSQTYTVDVEAKIELPSGQIVQLPMGGPGIDAVNYTIIPGDFQYTSVVDPDGMRFAFDLTQAPFPQPVQEGAYRMEVFVYDGPALIYLDEDVDFWVTDRSGKDFRDVTRGSGLDEVYLTGGNLPSAGNGMAAFDYNSDGLTDIFFTNPASDKAFIAIGPNWPFPGGRNYLMQNNGDGTFTDVTVAAGVDGDPTVGSYGAAWGDINKDGYNDLVVGNRDSAIYTYRNNGDGTFTDVALNSFGGPTSEWNMVPRLGDYDADGDLDLYIGKYMGGFNTTWAVTGDRDRLFRNEFVEGNLDPTFTDWPLFTDVTTVSGTGNLGLALAATFADVNNDGNLDIAAHNDFGAFAIPNQLYMGDGAGHFIESGATTGYDKREFSMGVSLSDLDRDGWLDSYSSSIGRNSLLLSNGDGTWTDSATGSGAEGDFMASGPEADGLNLDDNWGIMSWDYDLDQDTDLYVAGSDLSVGYNMPIAELHPDSVYENDGTAHFTRRAVDLGLANGARTRSILSIDVDLDGDLDVITSAENEGVTLMRNDLVTTNHWLRLRPSTWRSAPGGFNTKFTVKTPGVTQYGEVMTESAHATSPDNTLTFGLGPNTKAEVVAQWPRGGSTTWFTRSGDTEHLLYETVIQVAGGIDGSVNTGNIPDLKVFGPPGHFALAALGNPLVGFGLPLPTGGSLDIFPFFDYPLAQILPLSGSGEANWILGPVPASASGLVFELQMVTLNPATLVFDSKSGVSTLTIN</sequence>
<gene>
    <name evidence="4" type="ORF">Pla133_20260</name>
</gene>
<proteinExistence type="predicted"/>
<feature type="signal peptide" evidence="2">
    <location>
        <begin position="1"/>
        <end position="27"/>
    </location>
</feature>
<dbReference type="PANTHER" id="PTHR16026">
    <property type="entry name" value="CARTILAGE ACIDIC PROTEIN 1"/>
    <property type="match status" value="1"/>
</dbReference>
<reference evidence="4 5" key="1">
    <citation type="submission" date="2019-02" db="EMBL/GenBank/DDBJ databases">
        <title>Deep-cultivation of Planctomycetes and their phenomic and genomic characterization uncovers novel biology.</title>
        <authorList>
            <person name="Wiegand S."/>
            <person name="Jogler M."/>
            <person name="Boedeker C."/>
            <person name="Pinto D."/>
            <person name="Vollmers J."/>
            <person name="Rivas-Marin E."/>
            <person name="Kohn T."/>
            <person name="Peeters S.H."/>
            <person name="Heuer A."/>
            <person name="Rast P."/>
            <person name="Oberbeckmann S."/>
            <person name="Bunk B."/>
            <person name="Jeske O."/>
            <person name="Meyerdierks A."/>
            <person name="Storesund J.E."/>
            <person name="Kallscheuer N."/>
            <person name="Luecker S."/>
            <person name="Lage O.M."/>
            <person name="Pohl T."/>
            <person name="Merkel B.J."/>
            <person name="Hornburger P."/>
            <person name="Mueller R.-W."/>
            <person name="Bruemmer F."/>
            <person name="Labrenz M."/>
            <person name="Spormann A.M."/>
            <person name="Op den Camp H."/>
            <person name="Overmann J."/>
            <person name="Amann R."/>
            <person name="Jetten M.S.M."/>
            <person name="Mascher T."/>
            <person name="Medema M.H."/>
            <person name="Devos D.P."/>
            <person name="Kaster A.-K."/>
            <person name="Ovreas L."/>
            <person name="Rohde M."/>
            <person name="Galperin M.Y."/>
            <person name="Jogler C."/>
        </authorList>
    </citation>
    <scope>NUCLEOTIDE SEQUENCE [LARGE SCALE GENOMIC DNA]</scope>
    <source>
        <strain evidence="4 5">Pla133</strain>
    </source>
</reference>
<feature type="chain" id="PRO_5022081351" evidence="2">
    <location>
        <begin position="28"/>
        <end position="923"/>
    </location>
</feature>
<dbReference type="AlphaFoldDB" id="A0A518BIY7"/>
<feature type="domain" description="ASPIC/UnbV" evidence="3">
    <location>
        <begin position="739"/>
        <end position="794"/>
    </location>
</feature>
<evidence type="ECO:0000259" key="3">
    <source>
        <dbReference type="Pfam" id="PF07593"/>
    </source>
</evidence>
<protein>
    <submittedName>
        <fullName evidence="4">FG-GAP repeat protein</fullName>
    </submittedName>
</protein>
<evidence type="ECO:0000313" key="4">
    <source>
        <dbReference type="EMBL" id="QDU66950.1"/>
    </source>
</evidence>
<dbReference type="KEGG" id="pbap:Pla133_20260"/>
<dbReference type="Pfam" id="PF13517">
    <property type="entry name" value="FG-GAP_3"/>
    <property type="match status" value="1"/>
</dbReference>
<dbReference type="EMBL" id="CP036287">
    <property type="protein sequence ID" value="QDU66950.1"/>
    <property type="molecule type" value="Genomic_DNA"/>
</dbReference>
<dbReference type="Pfam" id="PF07593">
    <property type="entry name" value="UnbV_ASPIC"/>
    <property type="match status" value="1"/>
</dbReference>
<evidence type="ECO:0000313" key="5">
    <source>
        <dbReference type="Proteomes" id="UP000316921"/>
    </source>
</evidence>
<dbReference type="InterPro" id="IPR011519">
    <property type="entry name" value="UnbV_ASPIC"/>
</dbReference>
<dbReference type="PANTHER" id="PTHR16026:SF0">
    <property type="entry name" value="CARTILAGE ACIDIC PROTEIN 1"/>
    <property type="match status" value="1"/>
</dbReference>
<keyword evidence="5" id="KW-1185">Reference proteome</keyword>
<name>A0A518BIY7_9BACT</name>
<dbReference type="InterPro" id="IPR027039">
    <property type="entry name" value="Crtac1"/>
</dbReference>
<accession>A0A518BIY7</accession>
<keyword evidence="1 2" id="KW-0732">Signal</keyword>
<evidence type="ECO:0000256" key="1">
    <source>
        <dbReference type="ARBA" id="ARBA00022729"/>
    </source>
</evidence>
<dbReference type="RefSeq" id="WP_145064747.1">
    <property type="nucleotide sequence ID" value="NZ_CP036287.1"/>
</dbReference>
<evidence type="ECO:0000256" key="2">
    <source>
        <dbReference type="SAM" id="SignalP"/>
    </source>
</evidence>
<dbReference type="SUPFAM" id="SSF69318">
    <property type="entry name" value="Integrin alpha N-terminal domain"/>
    <property type="match status" value="1"/>
</dbReference>
<dbReference type="InterPro" id="IPR013517">
    <property type="entry name" value="FG-GAP"/>
</dbReference>
<dbReference type="Proteomes" id="UP000316921">
    <property type="component" value="Chromosome"/>
</dbReference>